<dbReference type="Gene3D" id="2.60.40.10">
    <property type="entry name" value="Immunoglobulins"/>
    <property type="match status" value="2"/>
</dbReference>
<evidence type="ECO:0000256" key="4">
    <source>
        <dbReference type="ARBA" id="ARBA00012588"/>
    </source>
</evidence>
<dbReference type="Pfam" id="PF08323">
    <property type="entry name" value="Glyco_transf_5"/>
    <property type="match status" value="1"/>
</dbReference>
<dbReference type="GO" id="GO:0009507">
    <property type="term" value="C:chloroplast"/>
    <property type="evidence" value="ECO:0007669"/>
    <property type="project" value="UniProtKB-SubCell"/>
</dbReference>
<evidence type="ECO:0000256" key="10">
    <source>
        <dbReference type="SAM" id="MobiDB-lite"/>
    </source>
</evidence>
<dbReference type="Gramene" id="OGLUM08G05570.1">
    <property type="protein sequence ID" value="OGLUM08G05570.1"/>
    <property type="gene ID" value="OGLUM08G05570"/>
</dbReference>
<proteinExistence type="predicted"/>
<organism evidence="12">
    <name type="scientific">Oryza glumipatula</name>
    <dbReference type="NCBI Taxonomy" id="40148"/>
    <lineage>
        <taxon>Eukaryota</taxon>
        <taxon>Viridiplantae</taxon>
        <taxon>Streptophyta</taxon>
        <taxon>Embryophyta</taxon>
        <taxon>Tracheophyta</taxon>
        <taxon>Spermatophyta</taxon>
        <taxon>Magnoliopsida</taxon>
        <taxon>Liliopsida</taxon>
        <taxon>Poales</taxon>
        <taxon>Poaceae</taxon>
        <taxon>BOP clade</taxon>
        <taxon>Oryzoideae</taxon>
        <taxon>Oryzeae</taxon>
        <taxon>Oryzinae</taxon>
        <taxon>Oryza</taxon>
    </lineage>
</organism>
<dbReference type="SUPFAM" id="SSF53756">
    <property type="entry name" value="UDP-Glycosyltransferase/glycogen phosphorylase"/>
    <property type="match status" value="1"/>
</dbReference>
<comment type="pathway">
    <text evidence="3">Glycan biosynthesis; starch biosynthesis.</text>
</comment>
<dbReference type="UniPathway" id="UPA00152"/>
<evidence type="ECO:0000256" key="2">
    <source>
        <dbReference type="ARBA" id="ARBA00004229"/>
    </source>
</evidence>
<evidence type="ECO:0000256" key="3">
    <source>
        <dbReference type="ARBA" id="ARBA00004727"/>
    </source>
</evidence>
<reference evidence="12" key="2">
    <citation type="submission" date="2018-05" db="EMBL/GenBank/DDBJ databases">
        <title>OgluRS3 (Oryza glumaepatula Reference Sequence Version 3).</title>
        <authorList>
            <person name="Zhang J."/>
            <person name="Kudrna D."/>
            <person name="Lee S."/>
            <person name="Talag J."/>
            <person name="Welchert J."/>
            <person name="Wing R.A."/>
        </authorList>
    </citation>
    <scope>NUCLEOTIDE SEQUENCE [LARGE SCALE GENOMIC DNA]</scope>
</reference>
<keyword evidence="8" id="KW-0808">Transferase</keyword>
<name>A0A0E0ARS5_9ORYZ</name>
<evidence type="ECO:0000256" key="9">
    <source>
        <dbReference type="ARBA" id="ARBA00022922"/>
    </source>
</evidence>
<dbReference type="Gene3D" id="3.40.50.2000">
    <property type="entry name" value="Glycogen Phosphorylase B"/>
    <property type="match status" value="3"/>
</dbReference>
<dbReference type="SMART" id="SM01066">
    <property type="entry name" value="CBM_25"/>
    <property type="match status" value="3"/>
</dbReference>
<dbReference type="PANTHER" id="PTHR46083">
    <property type="match status" value="1"/>
</dbReference>
<protein>
    <recommendedName>
        <fullName evidence="4">starch synthase</fullName>
        <ecNumber evidence="4">2.4.1.21</ecNumber>
    </recommendedName>
</protein>
<evidence type="ECO:0000256" key="6">
    <source>
        <dbReference type="ARBA" id="ARBA00022640"/>
    </source>
</evidence>
<sequence>MEMALRPQSLLCPRSRLKVVIRPASSASGGGLAQYFLMTRRYTGSRLVRCMVSSSDCPNRKAKRTISLHTEVASSRGYAPRIAAESSIQEREHINSDEETFDTYNRLLHNESTEWKKLDTTEVDLSQDVSSSSMRKVDATDEAKLDILEDDLPRNLLNGVTMGEVDMLDEAGAEDDVFEVDLSALHNSTVGKMDAVNEVGTENDLFEVDLSALHSAAVGKVDVVDGAKAKEDLFEMDSLALHSVTMGKVDAINAAGAEGDKFEVDLSALASNNSMIEAVNVMDEAKAIEDTLEVDLSGNATSSSTYGEVKFEVDSLGNTSSTVMYGPADGAYEPRSDEVTFKVDSSENALNNVMYGRADVVDESWADEGIFEVDFFTNASSGAEYGKVDVVDEAKTDDFTFEIDSLEKDSNNKMHGKAHMVDEAWDDEAIFEVDLFGNASSIPIYGEVNVLDEARADDGKFEVDLLGNTSSNSTHEEVDVVDKAQTGEATFEVDLLGNALSSAIYKEVPVMGGAQDDEVDVDFSINASITETEKEADAVDEARVEDETFDMDLVGKQISIDSMNDDVVEEGTKHHKYPMLSSAFIEVKTIHETPVSLKPELMSVVMDQEQDKPISSVYQQEGSIFNLHAENQSTVDFHEREQMAITFDKQKESVAKLSKEDQRTAGLPEQNMSFDGVHRKSQSIIGLPFQHQSIVSSPEKYQSIVGFHGQNQSIISSHKQDKSIVGVPKKIQSIVGSTKHDDSIVGFHKQDRSIVSVPEQKQSIVGFHKQDLSIVAVSEQNLSIVAKPRESQSKQISIVRRHDPLHLKEVETKDRDGISKKSGGDDDLPHMLFEEELSQVEDEARAIAYKKQHEVDVISLTPDIQESPQDNIDPQELRRMLQELADQNCSMGNKLFVFPEAVKANSTIDVYLNRNLSALANEPDVHIKGAFNSWRWRPFTERLHKSELSGDWWSCKLHIPKEAYRLDFVFFNGRLVYDNNDSNDFVLQVESTMDEDSFEEFLVEEKKRELERVATEEAERRRHAEEQQRMGEQRAAEQAAREQAKKEIELKKNKLQNLLSSARTHVDNLWHIEPSTYRQGDTVRLYYNRNSRPLMHSTEIWMHGGCNSWTDGLSIVERLVECDDENGDWWYANVHIPEKAFVLDWVFADGPPGNARNYDNNGRQDFHAILPNAMTNEEYWVEEENCIYTRLLHEIREREEAIKIKVEKRAKMKSEMKEKTMRMFLLSQKHIVYTEPLEIRAGTTVDVLYNPSNTVLNGKPEVWFRWSFNRWMHPSGVLPPKKMVKTEDGCHLKATVSVPSDAYMMDFVFSESEEGGIYDNRNGTDYHIPVSGSNAKEPPIHIVHIAVEMAPIAKVGGLADVVTSLSRAIQELGHHVEVILPKYNFMNQSNVKNLHVRQSFSLGGTEIKVWFGLVEDLSVYFLEPQNGMFGGGWVYGGNDAGRFGLFCQSALEFLLQSGSSPHIIHCHDWSSAPVAWLYKEHYAESRLATARIIFTIHNLEFGAHFIGKAMTYCDKATTVSHTYSKEVAGHGAIAPHRGKFYGILNGIDPDIWDPYTDNFIPMHYTSENVVEGKNAAKRALQQRFGLQQTDVPIVGIITRLTAQKGIHLIKHALHRTLERNGQVVLLGSAPDPRIQSDFCRLADSLHGENHGRIYAGSDFILVPSIFEPCGLTQLVAMRYGSIPIVRKTGGLYDTVFDVDHDKDRARVLGLEPNGFSFDGADCNEQSLLGLKPAVGSTPSAKGSWSKTGPGTGLPWTTLNCTIQLTNFEAPIQRWQEKASIGRYYKLNETWLKVKIFYLSCRYKLTQTWFKVKIFYLSYTYICRIKTLYSMHKQLWEYVSAMFPVLSFNYEYLI</sequence>
<comment type="subcellular location">
    <subcellularLocation>
        <location evidence="2">Plastid</location>
        <location evidence="2">Chloroplast</location>
    </subcellularLocation>
</comment>
<dbReference type="EnsemblPlants" id="OGLUM08G05570.1">
    <property type="protein sequence ID" value="OGLUM08G05570.1"/>
    <property type="gene ID" value="OGLUM08G05570"/>
</dbReference>
<evidence type="ECO:0000256" key="1">
    <source>
        <dbReference type="ARBA" id="ARBA00001478"/>
    </source>
</evidence>
<dbReference type="CDD" id="cd03791">
    <property type="entry name" value="GT5_Glycogen_synthase_DULL1-like"/>
    <property type="match status" value="1"/>
</dbReference>
<evidence type="ECO:0000256" key="8">
    <source>
        <dbReference type="ARBA" id="ARBA00022679"/>
    </source>
</evidence>
<dbReference type="FunFam" id="2.60.40.10:FF:002135">
    <property type="entry name" value="Soluble starch synthase 3a, chloroplastic/amyloplastic"/>
    <property type="match status" value="1"/>
</dbReference>
<evidence type="ECO:0000256" key="7">
    <source>
        <dbReference type="ARBA" id="ARBA00022676"/>
    </source>
</evidence>
<dbReference type="GO" id="GO:2001070">
    <property type="term" value="F:starch binding"/>
    <property type="evidence" value="ECO:0007669"/>
    <property type="project" value="InterPro"/>
</dbReference>
<dbReference type="Pfam" id="PF16760">
    <property type="entry name" value="CBM53"/>
    <property type="match status" value="3"/>
</dbReference>
<keyword evidence="9" id="KW-0750">Starch biosynthesis</keyword>
<feature type="domain" description="Carbohydrate binding module family 25" evidence="11">
    <location>
        <begin position="1080"/>
        <end position="1171"/>
    </location>
</feature>
<dbReference type="GO" id="GO:0009011">
    <property type="term" value="F:alpha-1,4-glucan glucosyltransferase (ADP-glucose donor) activity"/>
    <property type="evidence" value="ECO:0007669"/>
    <property type="project" value="UniProtKB-EC"/>
</dbReference>
<dbReference type="EnsemblPlants" id="OGLUM08G05570.2">
    <property type="protein sequence ID" value="OGLUM08G05570.2"/>
    <property type="gene ID" value="OGLUM08G05570"/>
</dbReference>
<evidence type="ECO:0000313" key="12">
    <source>
        <dbReference type="EnsemblPlants" id="OGLUM08G05570.2"/>
    </source>
</evidence>
<dbReference type="FunFam" id="2.60.40.10:FF:001903">
    <property type="entry name" value="Starch synthase 3, chloroplastic/amyloplastic"/>
    <property type="match status" value="1"/>
</dbReference>
<dbReference type="InterPro" id="IPR013783">
    <property type="entry name" value="Ig-like_fold"/>
</dbReference>
<dbReference type="STRING" id="40148.A0A0E0ARS5"/>
<dbReference type="InterPro" id="IPR005085">
    <property type="entry name" value="CBM25"/>
</dbReference>
<dbReference type="PANTHER" id="PTHR46083:SF5">
    <property type="entry name" value="STARCH SYNTHASE 3, CHLOROPLASTIC_AMYLOPLASTIC"/>
    <property type="match status" value="1"/>
</dbReference>
<evidence type="ECO:0000313" key="13">
    <source>
        <dbReference type="Proteomes" id="UP000026961"/>
    </source>
</evidence>
<dbReference type="EC" id="2.4.1.21" evidence="4"/>
<dbReference type="InterPro" id="IPR013534">
    <property type="entry name" value="Starch_synth_cat_dom"/>
</dbReference>
<dbReference type="Gramene" id="OGLUM08G05570.2">
    <property type="protein sequence ID" value="OGLUM08G05570.2"/>
    <property type="gene ID" value="OGLUM08G05570"/>
</dbReference>
<feature type="domain" description="Carbohydrate binding module family 25" evidence="11">
    <location>
        <begin position="905"/>
        <end position="990"/>
    </location>
</feature>
<feature type="region of interest" description="Disordered" evidence="10">
    <location>
        <begin position="1014"/>
        <end position="1043"/>
    </location>
</feature>
<dbReference type="Proteomes" id="UP000026961">
    <property type="component" value="Chromosome 8"/>
</dbReference>
<feature type="domain" description="Carbohydrate binding module family 25" evidence="11">
    <location>
        <begin position="1242"/>
        <end position="1331"/>
    </location>
</feature>
<keyword evidence="6" id="KW-0934">Plastid</keyword>
<keyword evidence="7" id="KW-0328">Glycosyltransferase</keyword>
<comment type="catalytic activity">
    <reaction evidence="1">
        <text>[(1-&gt;4)-alpha-D-glucosyl](n) + ADP-alpha-D-glucose = [(1-&gt;4)-alpha-D-glucosyl](n+1) + ADP + H(+)</text>
        <dbReference type="Rhea" id="RHEA:18189"/>
        <dbReference type="Rhea" id="RHEA-COMP:9584"/>
        <dbReference type="Rhea" id="RHEA-COMP:9587"/>
        <dbReference type="ChEBI" id="CHEBI:15378"/>
        <dbReference type="ChEBI" id="CHEBI:15444"/>
        <dbReference type="ChEBI" id="CHEBI:57498"/>
        <dbReference type="ChEBI" id="CHEBI:456216"/>
        <dbReference type="EC" id="2.4.1.21"/>
    </reaction>
</comment>
<dbReference type="eggNOG" id="ENOG502QQTU">
    <property type="taxonomic scope" value="Eukaryota"/>
</dbReference>
<dbReference type="HOGENOM" id="CLU_002856_1_0_1"/>
<reference evidence="12" key="1">
    <citation type="submission" date="2015-04" db="UniProtKB">
        <authorList>
            <consortium name="EnsemblPlants"/>
        </authorList>
    </citation>
    <scope>IDENTIFICATION</scope>
</reference>
<keyword evidence="5" id="KW-0150">Chloroplast</keyword>
<accession>A0A0E0ARS5</accession>
<keyword evidence="13" id="KW-1185">Reference proteome</keyword>
<dbReference type="GO" id="GO:0019252">
    <property type="term" value="P:starch biosynthetic process"/>
    <property type="evidence" value="ECO:0007669"/>
    <property type="project" value="UniProtKB-UniPathway"/>
</dbReference>
<evidence type="ECO:0000259" key="11">
    <source>
        <dbReference type="SMART" id="SM01066"/>
    </source>
</evidence>
<evidence type="ECO:0000256" key="5">
    <source>
        <dbReference type="ARBA" id="ARBA00022528"/>
    </source>
</evidence>